<name>A0A828Z017_9LEPT</name>
<comment type="caution">
    <text evidence="1">The sequence shown here is derived from an EMBL/GenBank/DDBJ whole genome shotgun (WGS) entry which is preliminary data.</text>
</comment>
<gene>
    <name evidence="1" type="ORF">LEP1GSC036_1318</name>
</gene>
<dbReference type="Proteomes" id="UP000001338">
    <property type="component" value="Unassembled WGS sequence"/>
</dbReference>
<evidence type="ECO:0000313" key="1">
    <source>
        <dbReference type="EMBL" id="EKR63792.1"/>
    </source>
</evidence>
<reference evidence="1 2" key="1">
    <citation type="submission" date="2012-10" db="EMBL/GenBank/DDBJ databases">
        <authorList>
            <person name="Harkins D.M."/>
            <person name="Durkin A.S."/>
            <person name="Brinkac L.M."/>
            <person name="Haft D.H."/>
            <person name="Selengut J.D."/>
            <person name="Sanka R."/>
            <person name="DePew J."/>
            <person name="Purushe J."/>
            <person name="Whelen A.C."/>
            <person name="Vinetz J.M."/>
            <person name="Sutton G.G."/>
            <person name="Nierman W.C."/>
            <person name="Fouts D.E."/>
        </authorList>
    </citation>
    <scope>NUCLEOTIDE SEQUENCE [LARGE SCALE GENOMIC DNA]</scope>
    <source>
        <strain evidence="1 2">2006001853</strain>
    </source>
</reference>
<dbReference type="EMBL" id="AFLV02000053">
    <property type="protein sequence ID" value="EKR63792.1"/>
    <property type="molecule type" value="Genomic_DNA"/>
</dbReference>
<dbReference type="AlphaFoldDB" id="A0A828Z017"/>
<organism evidence="1 2">
    <name type="scientific">Leptospira weilii str. 2006001853</name>
    <dbReference type="NCBI Taxonomy" id="1001589"/>
    <lineage>
        <taxon>Bacteria</taxon>
        <taxon>Pseudomonadati</taxon>
        <taxon>Spirochaetota</taxon>
        <taxon>Spirochaetia</taxon>
        <taxon>Leptospirales</taxon>
        <taxon>Leptospiraceae</taxon>
        <taxon>Leptospira</taxon>
    </lineage>
</organism>
<evidence type="ECO:0000313" key="2">
    <source>
        <dbReference type="Proteomes" id="UP000001338"/>
    </source>
</evidence>
<accession>A0A828Z017</accession>
<sequence length="52" mass="6255">MAGIIYRMKQAVSGVQFRMTLDRVKLVTEDFKNGNEREYSRYDELNRIRKDI</sequence>
<proteinExistence type="predicted"/>
<protein>
    <submittedName>
        <fullName evidence="1">Uncharacterized protein</fullName>
    </submittedName>
</protein>